<keyword evidence="2" id="KW-1185">Reference proteome</keyword>
<sequence>MSERSMSERSMSEPVSLTVPEQTTACFVVATERVTEKLPLAALHRLAEPFATEANARLGT</sequence>
<protein>
    <recommendedName>
        <fullName evidence="3">FXSXX-COOH protein</fullName>
    </recommendedName>
</protein>
<reference evidence="2" key="1">
    <citation type="journal article" date="2019" name="Int. J. Syst. Evol. Microbiol.">
        <title>The Global Catalogue of Microorganisms (GCM) 10K type strain sequencing project: providing services to taxonomists for standard genome sequencing and annotation.</title>
        <authorList>
            <consortium name="The Broad Institute Genomics Platform"/>
            <consortium name="The Broad Institute Genome Sequencing Center for Infectious Disease"/>
            <person name="Wu L."/>
            <person name="Ma J."/>
        </authorList>
    </citation>
    <scope>NUCLEOTIDE SEQUENCE [LARGE SCALE GENOMIC DNA]</scope>
    <source>
        <strain evidence="2">JCM 31696</strain>
    </source>
</reference>
<evidence type="ECO:0000313" key="2">
    <source>
        <dbReference type="Proteomes" id="UP001597083"/>
    </source>
</evidence>
<organism evidence="1 2">
    <name type="scientific">Actinomadura adrarensis</name>
    <dbReference type="NCBI Taxonomy" id="1819600"/>
    <lineage>
        <taxon>Bacteria</taxon>
        <taxon>Bacillati</taxon>
        <taxon>Actinomycetota</taxon>
        <taxon>Actinomycetes</taxon>
        <taxon>Streptosporangiales</taxon>
        <taxon>Thermomonosporaceae</taxon>
        <taxon>Actinomadura</taxon>
    </lineage>
</organism>
<dbReference type="Proteomes" id="UP001597083">
    <property type="component" value="Unassembled WGS sequence"/>
</dbReference>
<comment type="caution">
    <text evidence="1">The sequence shown here is derived from an EMBL/GenBank/DDBJ whole genome shotgun (WGS) entry which is preliminary data.</text>
</comment>
<evidence type="ECO:0000313" key="1">
    <source>
        <dbReference type="EMBL" id="MFD0857130.1"/>
    </source>
</evidence>
<evidence type="ECO:0008006" key="3">
    <source>
        <dbReference type="Google" id="ProtNLM"/>
    </source>
</evidence>
<proteinExistence type="predicted"/>
<gene>
    <name evidence="1" type="ORF">ACFQ07_33300</name>
</gene>
<dbReference type="EMBL" id="JBHTIR010004363">
    <property type="protein sequence ID" value="MFD0857130.1"/>
    <property type="molecule type" value="Genomic_DNA"/>
</dbReference>
<accession>A0ABW3CT89</accession>
<feature type="non-terminal residue" evidence="1">
    <location>
        <position position="60"/>
    </location>
</feature>
<name>A0ABW3CT89_9ACTN</name>